<evidence type="ECO:0000256" key="2">
    <source>
        <dbReference type="ARBA" id="ARBA00022741"/>
    </source>
</evidence>
<dbReference type="SUPFAM" id="SSF52540">
    <property type="entry name" value="P-loop containing nucleoside triphosphate hydrolases"/>
    <property type="match status" value="1"/>
</dbReference>
<keyword evidence="2" id="KW-0547">Nucleotide-binding</keyword>
<proteinExistence type="inferred from homology"/>
<dbReference type="InterPro" id="IPR027417">
    <property type="entry name" value="P-loop_NTPase"/>
</dbReference>
<dbReference type="InterPro" id="IPR001482">
    <property type="entry name" value="T2SS/T4SS_dom"/>
</dbReference>
<keyword evidence="3" id="KW-0067">ATP-binding</keyword>
<comment type="similarity">
    <text evidence="1">Belongs to the GSP E family.</text>
</comment>
<evidence type="ECO:0000259" key="4">
    <source>
        <dbReference type="Pfam" id="PF00437"/>
    </source>
</evidence>
<dbReference type="Gene3D" id="3.40.50.300">
    <property type="entry name" value="P-loop containing nucleotide triphosphate hydrolases"/>
    <property type="match status" value="1"/>
</dbReference>
<evidence type="ECO:0000256" key="1">
    <source>
        <dbReference type="ARBA" id="ARBA00006611"/>
    </source>
</evidence>
<organism evidence="5 6">
    <name type="scientific">Megamonas funiformis</name>
    <dbReference type="NCBI Taxonomy" id="437897"/>
    <lineage>
        <taxon>Bacteria</taxon>
        <taxon>Bacillati</taxon>
        <taxon>Bacillota</taxon>
        <taxon>Negativicutes</taxon>
        <taxon>Selenomonadales</taxon>
        <taxon>Selenomonadaceae</taxon>
        <taxon>Megamonas</taxon>
    </lineage>
</organism>
<dbReference type="Gene3D" id="3.30.450.90">
    <property type="match status" value="1"/>
</dbReference>
<dbReference type="Pfam" id="PF00437">
    <property type="entry name" value="T2SSE"/>
    <property type="match status" value="1"/>
</dbReference>
<dbReference type="GO" id="GO:0005886">
    <property type="term" value="C:plasma membrane"/>
    <property type="evidence" value="ECO:0007669"/>
    <property type="project" value="TreeGrafter"/>
</dbReference>
<feature type="domain" description="Bacterial type II secretion system protein E" evidence="4">
    <location>
        <begin position="133"/>
        <end position="534"/>
    </location>
</feature>
<evidence type="ECO:0000313" key="5">
    <source>
        <dbReference type="EMBL" id="MCB6828831.1"/>
    </source>
</evidence>
<dbReference type="RefSeq" id="WP_227153116.1">
    <property type="nucleotide sequence ID" value="NZ_JAJCGD010000026.1"/>
</dbReference>
<dbReference type="AlphaFoldDB" id="A0AAW4U9A5"/>
<dbReference type="Proteomes" id="UP001198190">
    <property type="component" value="Unassembled WGS sequence"/>
</dbReference>
<dbReference type="GO" id="GO:0016887">
    <property type="term" value="F:ATP hydrolysis activity"/>
    <property type="evidence" value="ECO:0007669"/>
    <property type="project" value="TreeGrafter"/>
</dbReference>
<reference evidence="5" key="1">
    <citation type="submission" date="2021-10" db="EMBL/GenBank/DDBJ databases">
        <title>Collection of gut derived symbiotic bacterial strains cultured from healthy donors.</title>
        <authorList>
            <person name="Lin H."/>
            <person name="Littmann E."/>
            <person name="Claire K."/>
            <person name="Pamer E."/>
        </authorList>
    </citation>
    <scope>NUCLEOTIDE SEQUENCE</scope>
    <source>
        <strain evidence="5">MSK.7.16</strain>
    </source>
</reference>
<comment type="caution">
    <text evidence="5">The sequence shown here is derived from an EMBL/GenBank/DDBJ whole genome shotgun (WGS) entry which is preliminary data.</text>
</comment>
<dbReference type="GO" id="GO:0005524">
    <property type="term" value="F:ATP binding"/>
    <property type="evidence" value="ECO:0007669"/>
    <property type="project" value="UniProtKB-KW"/>
</dbReference>
<evidence type="ECO:0000256" key="3">
    <source>
        <dbReference type="ARBA" id="ARBA00022840"/>
    </source>
</evidence>
<protein>
    <submittedName>
        <fullName evidence="5">Flp pilus assembly complex ATPase component TadA</fullName>
    </submittedName>
</protein>
<name>A0AAW4U9A5_9FIRM</name>
<dbReference type="EMBL" id="JAJCGD010000026">
    <property type="protein sequence ID" value="MCB6828831.1"/>
    <property type="molecule type" value="Genomic_DNA"/>
</dbReference>
<dbReference type="PANTHER" id="PTHR30258:SF3">
    <property type="entry name" value="SLL1921 PROTEIN"/>
    <property type="match status" value="1"/>
</dbReference>
<accession>A0AAW4U9A5</accession>
<evidence type="ECO:0000313" key="6">
    <source>
        <dbReference type="Proteomes" id="UP001198190"/>
    </source>
</evidence>
<sequence>MNNNILTPKKTEKFFEENVKFQKPLSEIEIDKNILSIFNEDIIKKYIVLPYKLENNVLTVITSTNNMNKQRDISLSIKKILSINNKNWNITIKYTDNNSELKRIITQNTQYTFSTIANNDKEINIDMSATRQKVLNMINVAIDRDVSDIHILPNIHGIIVAFRVNGSLKDVSDEFKFTLDQRKQIANIAKNLDESGQARTSSDLVPSRGSFEVKHNGINVNIRISTVPTAAGYEKINFRLLVKRNNKRKITDLGYAKEDIDIIRLANKITTNGLFITAGPTGSGKSTMIFSVLYDEVDRAMLNYNELKNVMTIENPVEISEPSFTQTQPRLSPDKPELNLDAPRLLTTFLRQDPDLILYGEIRTKIDASVATMAGQTGHKVYATVHANDCVTTILRLLDLGVSRVSLLEQIRMIMSQRLIKILCPHCSKEYHLTEQDKIILDENDYNILSKSTLKTIGNIEDVEKCEYCNGIGYIKRIPILEYIIMTDELRDLFMDSNIKYTEIASILKHCKFKNMWQKTFNYIKDGKVDLGEAISTVSNKTAVDNIIKYIQKEV</sequence>
<gene>
    <name evidence="5" type="primary">tadA</name>
    <name evidence="5" type="ORF">LIY65_09015</name>
</gene>
<dbReference type="PANTHER" id="PTHR30258">
    <property type="entry name" value="TYPE II SECRETION SYSTEM PROTEIN GSPE-RELATED"/>
    <property type="match status" value="1"/>
</dbReference>